<keyword evidence="2" id="KW-1185">Reference proteome</keyword>
<gene>
    <name evidence="1" type="ORF">MERR_LOCUS1751</name>
</gene>
<sequence>MKILERRDKVLRNKRIPLLSFVGLQWFYRGDLGATCKEEVEVRDVVRQAGRECSGPIISSGWQAHLDVAAPVWVDADLSGCSGPSTCVLRCGSLVLWPCEVGFCGRCDVLCWDSRSNPV</sequence>
<evidence type="ECO:0000313" key="2">
    <source>
        <dbReference type="Proteomes" id="UP000467841"/>
    </source>
</evidence>
<dbReference type="EMBL" id="CACVBM020000111">
    <property type="protein sequence ID" value="CAA7014517.1"/>
    <property type="molecule type" value="Genomic_DNA"/>
</dbReference>
<dbReference type="Proteomes" id="UP000467841">
    <property type="component" value="Unassembled WGS sequence"/>
</dbReference>
<evidence type="ECO:0000313" key="1">
    <source>
        <dbReference type="EMBL" id="CAA7014517.1"/>
    </source>
</evidence>
<comment type="caution">
    <text evidence="1">The sequence shown here is derived from an EMBL/GenBank/DDBJ whole genome shotgun (WGS) entry which is preliminary data.</text>
</comment>
<organism evidence="1 2">
    <name type="scientific">Microthlaspi erraticum</name>
    <dbReference type="NCBI Taxonomy" id="1685480"/>
    <lineage>
        <taxon>Eukaryota</taxon>
        <taxon>Viridiplantae</taxon>
        <taxon>Streptophyta</taxon>
        <taxon>Embryophyta</taxon>
        <taxon>Tracheophyta</taxon>
        <taxon>Spermatophyta</taxon>
        <taxon>Magnoliopsida</taxon>
        <taxon>eudicotyledons</taxon>
        <taxon>Gunneridae</taxon>
        <taxon>Pentapetalae</taxon>
        <taxon>rosids</taxon>
        <taxon>malvids</taxon>
        <taxon>Brassicales</taxon>
        <taxon>Brassicaceae</taxon>
        <taxon>Coluteocarpeae</taxon>
        <taxon>Microthlaspi</taxon>
    </lineage>
</organism>
<accession>A0A6D2HFY1</accession>
<reference evidence="1" key="1">
    <citation type="submission" date="2020-01" db="EMBL/GenBank/DDBJ databases">
        <authorList>
            <person name="Mishra B."/>
        </authorList>
    </citation>
    <scope>NUCLEOTIDE SEQUENCE [LARGE SCALE GENOMIC DNA]</scope>
</reference>
<name>A0A6D2HFY1_9BRAS</name>
<protein>
    <submittedName>
        <fullName evidence="1">Uncharacterized protein</fullName>
    </submittedName>
</protein>
<dbReference type="AlphaFoldDB" id="A0A6D2HFY1"/>
<proteinExistence type="predicted"/>